<name>A0ABN1TX08_9ACTN</name>
<organism evidence="2 3">
    <name type="scientific">Nocardioides dubius</name>
    <dbReference type="NCBI Taxonomy" id="317019"/>
    <lineage>
        <taxon>Bacteria</taxon>
        <taxon>Bacillati</taxon>
        <taxon>Actinomycetota</taxon>
        <taxon>Actinomycetes</taxon>
        <taxon>Propionibacteriales</taxon>
        <taxon>Nocardioidaceae</taxon>
        <taxon>Nocardioides</taxon>
    </lineage>
</organism>
<evidence type="ECO:0000313" key="2">
    <source>
        <dbReference type="EMBL" id="GAA1106458.1"/>
    </source>
</evidence>
<protein>
    <submittedName>
        <fullName evidence="2">Uncharacterized protein</fullName>
    </submittedName>
</protein>
<dbReference type="EMBL" id="BAAALG010000011">
    <property type="protein sequence ID" value="GAA1106458.1"/>
    <property type="molecule type" value="Genomic_DNA"/>
</dbReference>
<accession>A0ABN1TX08</accession>
<comment type="caution">
    <text evidence="2">The sequence shown here is derived from an EMBL/GenBank/DDBJ whole genome shotgun (WGS) entry which is preliminary data.</text>
</comment>
<evidence type="ECO:0000256" key="1">
    <source>
        <dbReference type="SAM" id="MobiDB-lite"/>
    </source>
</evidence>
<proteinExistence type="predicted"/>
<dbReference type="Proteomes" id="UP001501581">
    <property type="component" value="Unassembled WGS sequence"/>
</dbReference>
<sequence>MYPQGEDHAEDDEEHIEDPGELAADQQVDDGDGEGGGSTKKDDLATRFGAFLPDGSCSRHASGYLSGARGRSVQVVTE</sequence>
<reference evidence="2 3" key="1">
    <citation type="journal article" date="2019" name="Int. J. Syst. Evol. Microbiol.">
        <title>The Global Catalogue of Microorganisms (GCM) 10K type strain sequencing project: providing services to taxonomists for standard genome sequencing and annotation.</title>
        <authorList>
            <consortium name="The Broad Institute Genomics Platform"/>
            <consortium name="The Broad Institute Genome Sequencing Center for Infectious Disease"/>
            <person name="Wu L."/>
            <person name="Ma J."/>
        </authorList>
    </citation>
    <scope>NUCLEOTIDE SEQUENCE [LARGE SCALE GENOMIC DNA]</scope>
    <source>
        <strain evidence="2 3">JCM 13008</strain>
    </source>
</reference>
<evidence type="ECO:0000313" key="3">
    <source>
        <dbReference type="Proteomes" id="UP001501581"/>
    </source>
</evidence>
<feature type="compositionally biased region" description="Acidic residues" evidence="1">
    <location>
        <begin position="8"/>
        <end position="20"/>
    </location>
</feature>
<feature type="region of interest" description="Disordered" evidence="1">
    <location>
        <begin position="1"/>
        <end position="44"/>
    </location>
</feature>
<gene>
    <name evidence="2" type="ORF">GCM10009668_27700</name>
</gene>
<feature type="region of interest" description="Disordered" evidence="1">
    <location>
        <begin position="59"/>
        <end position="78"/>
    </location>
</feature>
<keyword evidence="3" id="KW-1185">Reference proteome</keyword>